<organism evidence="2 3">
    <name type="scientific">Mucuna pruriens</name>
    <name type="common">Velvet bean</name>
    <name type="synonym">Dolichos pruriens</name>
    <dbReference type="NCBI Taxonomy" id="157652"/>
    <lineage>
        <taxon>Eukaryota</taxon>
        <taxon>Viridiplantae</taxon>
        <taxon>Streptophyta</taxon>
        <taxon>Embryophyta</taxon>
        <taxon>Tracheophyta</taxon>
        <taxon>Spermatophyta</taxon>
        <taxon>Magnoliopsida</taxon>
        <taxon>eudicotyledons</taxon>
        <taxon>Gunneridae</taxon>
        <taxon>Pentapetalae</taxon>
        <taxon>rosids</taxon>
        <taxon>fabids</taxon>
        <taxon>Fabales</taxon>
        <taxon>Fabaceae</taxon>
        <taxon>Papilionoideae</taxon>
        <taxon>50 kb inversion clade</taxon>
        <taxon>NPAAA clade</taxon>
        <taxon>indigoferoid/millettioid clade</taxon>
        <taxon>Phaseoleae</taxon>
        <taxon>Mucuna</taxon>
    </lineage>
</organism>
<dbReference type="InterPro" id="IPR036397">
    <property type="entry name" value="RNaseH_sf"/>
</dbReference>
<feature type="domain" description="Retrotransposon gag" evidence="1">
    <location>
        <begin position="80"/>
        <end position="166"/>
    </location>
</feature>
<dbReference type="Proteomes" id="UP000257109">
    <property type="component" value="Unassembled WGS sequence"/>
</dbReference>
<protein>
    <recommendedName>
        <fullName evidence="1">Retrotransposon gag domain-containing protein</fullName>
    </recommendedName>
</protein>
<dbReference type="OrthoDB" id="1731207at2759"/>
<name>A0A371IHF2_MUCPR</name>
<evidence type="ECO:0000259" key="1">
    <source>
        <dbReference type="Pfam" id="PF03732"/>
    </source>
</evidence>
<dbReference type="GO" id="GO:0003676">
    <property type="term" value="F:nucleic acid binding"/>
    <property type="evidence" value="ECO:0007669"/>
    <property type="project" value="InterPro"/>
</dbReference>
<comment type="caution">
    <text evidence="2">The sequence shown here is derived from an EMBL/GenBank/DDBJ whole genome shotgun (WGS) entry which is preliminary data.</text>
</comment>
<gene>
    <name evidence="2" type="ORF">CR513_00502</name>
</gene>
<feature type="non-terminal residue" evidence="2">
    <location>
        <position position="1"/>
    </location>
</feature>
<dbReference type="InterPro" id="IPR005162">
    <property type="entry name" value="Retrotrans_gag_dom"/>
</dbReference>
<dbReference type="Gene3D" id="3.30.420.10">
    <property type="entry name" value="Ribonuclease H-like superfamily/Ribonuclease H"/>
    <property type="match status" value="1"/>
</dbReference>
<keyword evidence="3" id="KW-1185">Reference proteome</keyword>
<accession>A0A371IHF2</accession>
<proteinExistence type="predicted"/>
<dbReference type="InterPro" id="IPR012337">
    <property type="entry name" value="RNaseH-like_sf"/>
</dbReference>
<evidence type="ECO:0000313" key="3">
    <source>
        <dbReference type="Proteomes" id="UP000257109"/>
    </source>
</evidence>
<evidence type="ECO:0000313" key="2">
    <source>
        <dbReference type="EMBL" id="RDY14428.1"/>
    </source>
</evidence>
<dbReference type="PANTHER" id="PTHR35046:SF9">
    <property type="entry name" value="RNA-DIRECTED DNA POLYMERASE"/>
    <property type="match status" value="1"/>
</dbReference>
<sequence>MDFIGPPFFETPMNLSQLANNGIDFMGSFPVSYRNSYILLVVDYVSRRVEAKATKTNDAKVKVEQILDCFNLLGQRVVRFITLEFGDYALVWWMQVLEDVRRGKTDSCEDWVALKHLISHRFVPPSYSRDLHKKLQRLYQGSRSVEEYHKEMEMNLMRAQIIESEEATLA</sequence>
<dbReference type="AlphaFoldDB" id="A0A371IHF2"/>
<dbReference type="EMBL" id="QJKJ01000075">
    <property type="protein sequence ID" value="RDY14428.1"/>
    <property type="molecule type" value="Genomic_DNA"/>
</dbReference>
<dbReference type="Pfam" id="PF03732">
    <property type="entry name" value="Retrotrans_gag"/>
    <property type="match status" value="1"/>
</dbReference>
<dbReference type="PANTHER" id="PTHR35046">
    <property type="entry name" value="ZINC KNUCKLE (CCHC-TYPE) FAMILY PROTEIN"/>
    <property type="match status" value="1"/>
</dbReference>
<dbReference type="SUPFAM" id="SSF53098">
    <property type="entry name" value="Ribonuclease H-like"/>
    <property type="match status" value="1"/>
</dbReference>
<reference evidence="2" key="1">
    <citation type="submission" date="2018-05" db="EMBL/GenBank/DDBJ databases">
        <title>Draft genome of Mucuna pruriens seed.</title>
        <authorList>
            <person name="Nnadi N.E."/>
            <person name="Vos R."/>
            <person name="Hasami M.H."/>
            <person name="Devisetty U.K."/>
            <person name="Aguiy J.C."/>
        </authorList>
    </citation>
    <scope>NUCLEOTIDE SEQUENCE [LARGE SCALE GENOMIC DNA]</scope>
    <source>
        <strain evidence="2">JCA_2017</strain>
    </source>
</reference>